<dbReference type="Proteomes" id="UP000192578">
    <property type="component" value="Unassembled WGS sequence"/>
</dbReference>
<keyword evidence="1" id="KW-0732">Signal</keyword>
<name>A0A9X6NK51_HYPEX</name>
<reference evidence="3" key="1">
    <citation type="submission" date="2017-01" db="EMBL/GenBank/DDBJ databases">
        <title>Comparative genomics of anhydrobiosis in the tardigrade Hypsibius dujardini.</title>
        <authorList>
            <person name="Yoshida Y."/>
            <person name="Koutsovoulos G."/>
            <person name="Laetsch D."/>
            <person name="Stevens L."/>
            <person name="Kumar S."/>
            <person name="Horikawa D."/>
            <person name="Ishino K."/>
            <person name="Komine S."/>
            <person name="Tomita M."/>
            <person name="Blaxter M."/>
            <person name="Arakawa K."/>
        </authorList>
    </citation>
    <scope>NUCLEOTIDE SEQUENCE [LARGE SCALE GENOMIC DNA]</scope>
    <source>
        <strain evidence="3">Z151</strain>
    </source>
</reference>
<organism evidence="2 3">
    <name type="scientific">Hypsibius exemplaris</name>
    <name type="common">Freshwater tardigrade</name>
    <dbReference type="NCBI Taxonomy" id="2072580"/>
    <lineage>
        <taxon>Eukaryota</taxon>
        <taxon>Metazoa</taxon>
        <taxon>Ecdysozoa</taxon>
        <taxon>Tardigrada</taxon>
        <taxon>Eutardigrada</taxon>
        <taxon>Parachela</taxon>
        <taxon>Hypsibioidea</taxon>
        <taxon>Hypsibiidae</taxon>
        <taxon>Hypsibius</taxon>
    </lineage>
</organism>
<accession>A0A9X6NK51</accession>
<protein>
    <submittedName>
        <fullName evidence="2">Uncharacterized protein</fullName>
    </submittedName>
</protein>
<evidence type="ECO:0000256" key="1">
    <source>
        <dbReference type="SAM" id="SignalP"/>
    </source>
</evidence>
<keyword evidence="3" id="KW-1185">Reference proteome</keyword>
<proteinExistence type="predicted"/>
<sequence length="74" mass="8063">MGIRWNSCIAVLFFICRLARASNTTGSGLYANWSDEWDVTDATEVGSTEIPLLSKDDQLGVTTRGPPQQAIVSM</sequence>
<feature type="signal peptide" evidence="1">
    <location>
        <begin position="1"/>
        <end position="21"/>
    </location>
</feature>
<dbReference type="EMBL" id="MTYJ01001362">
    <property type="protein sequence ID" value="OWA55725.1"/>
    <property type="molecule type" value="Genomic_DNA"/>
</dbReference>
<evidence type="ECO:0000313" key="2">
    <source>
        <dbReference type="EMBL" id="OWA55725.1"/>
    </source>
</evidence>
<comment type="caution">
    <text evidence="2">The sequence shown here is derived from an EMBL/GenBank/DDBJ whole genome shotgun (WGS) entry which is preliminary data.</text>
</comment>
<feature type="chain" id="PRO_5040806719" evidence="1">
    <location>
        <begin position="22"/>
        <end position="74"/>
    </location>
</feature>
<evidence type="ECO:0000313" key="3">
    <source>
        <dbReference type="Proteomes" id="UP000192578"/>
    </source>
</evidence>
<dbReference type="AlphaFoldDB" id="A0A9X6NK51"/>
<gene>
    <name evidence="2" type="ORF">BV898_20113</name>
</gene>